<proteinExistence type="predicted"/>
<evidence type="ECO:0000313" key="1">
    <source>
        <dbReference type="EMBL" id="AHD23946.1"/>
    </source>
</evidence>
<dbReference type="Proteomes" id="UP000018781">
    <property type="component" value="Chromosome"/>
</dbReference>
<organism evidence="1 2">
    <name type="scientific">Rhodococcus pyridinivorans SB3094</name>
    <dbReference type="NCBI Taxonomy" id="1435356"/>
    <lineage>
        <taxon>Bacteria</taxon>
        <taxon>Bacillati</taxon>
        <taxon>Actinomycetota</taxon>
        <taxon>Actinomycetes</taxon>
        <taxon>Mycobacteriales</taxon>
        <taxon>Nocardiaceae</taxon>
        <taxon>Rhodococcus</taxon>
    </lineage>
</organism>
<accession>V9XKE9</accession>
<dbReference type="EMBL" id="CP006996">
    <property type="protein sequence ID" value="AHD23946.1"/>
    <property type="molecule type" value="Genomic_DNA"/>
</dbReference>
<dbReference type="AlphaFoldDB" id="V9XKE9"/>
<sequence length="132" mass="15052">MLPLPRADIDFREDTQNRLRMLLDSHDLDVAFLYDLDLEPGLETSLNDARNRIRRARARPAEQVTEDDQRRENVWLGLSITLDQAPEDDREGFLARLALVLGSQVDRRQFEEAIAAAADTSPLRVEELAPQA</sequence>
<reference evidence="1 2" key="1">
    <citation type="journal article" date="2014" name="Genome Announc.">
        <title>Complete Genome of Rhodococcus pyridinivorans SB3094, a Methyl-Ethyl-Ketone-Degrading Bacterium Used for Bioaugmentation.</title>
        <authorList>
            <person name="Dueholm M.S."/>
            <person name="Albertsen M."/>
            <person name="D'Imperio S."/>
            <person name="Tale V.P."/>
            <person name="Lewis D."/>
            <person name="Nielsen P.H."/>
            <person name="Nielsen J.L."/>
        </authorList>
    </citation>
    <scope>NUCLEOTIDE SEQUENCE [LARGE SCALE GENOMIC DNA]</scope>
    <source>
        <strain evidence="1 2">SB3094</strain>
    </source>
</reference>
<protein>
    <submittedName>
        <fullName evidence="1">Uncharacterized protein</fullName>
    </submittedName>
</protein>
<dbReference type="eggNOG" id="COG0654">
    <property type="taxonomic scope" value="Bacteria"/>
</dbReference>
<gene>
    <name evidence="1" type="ORF">Y013_23315</name>
</gene>
<dbReference type="KEGG" id="rpy:Y013_23315"/>
<dbReference type="Gene3D" id="3.40.190.10">
    <property type="entry name" value="Periplasmic binding protein-like II"/>
    <property type="match status" value="1"/>
</dbReference>
<dbReference type="HOGENOM" id="CLU_1915495_0_0_11"/>
<dbReference type="PATRIC" id="fig|1435356.3.peg.4698"/>
<evidence type="ECO:0000313" key="2">
    <source>
        <dbReference type="Proteomes" id="UP000018781"/>
    </source>
</evidence>
<name>V9XKE9_9NOCA</name>